<proteinExistence type="predicted"/>
<name>A0A392SXS0_9FABA</name>
<feature type="non-terminal residue" evidence="1">
    <location>
        <position position="1"/>
    </location>
</feature>
<evidence type="ECO:0000313" key="2">
    <source>
        <dbReference type="Proteomes" id="UP000265520"/>
    </source>
</evidence>
<keyword evidence="2" id="KW-1185">Reference proteome</keyword>
<reference evidence="1 2" key="1">
    <citation type="journal article" date="2018" name="Front. Plant Sci.">
        <title>Red Clover (Trifolium pratense) and Zigzag Clover (T. medium) - A Picture of Genomic Similarities and Differences.</title>
        <authorList>
            <person name="Dluhosova J."/>
            <person name="Istvanek J."/>
            <person name="Nedelnik J."/>
            <person name="Repkova J."/>
        </authorList>
    </citation>
    <scope>NUCLEOTIDE SEQUENCE [LARGE SCALE GENOMIC DNA]</scope>
    <source>
        <strain evidence="2">cv. 10/8</strain>
        <tissue evidence="1">Leaf</tissue>
    </source>
</reference>
<accession>A0A392SXS0</accession>
<sequence>YRMRCFTLGRDMRIDDVDARFLLGKKCE</sequence>
<dbReference type="EMBL" id="LXQA010463838">
    <property type="protein sequence ID" value="MCI53479.1"/>
    <property type="molecule type" value="Genomic_DNA"/>
</dbReference>
<comment type="caution">
    <text evidence="1">The sequence shown here is derived from an EMBL/GenBank/DDBJ whole genome shotgun (WGS) entry which is preliminary data.</text>
</comment>
<organism evidence="1 2">
    <name type="scientific">Trifolium medium</name>
    <dbReference type="NCBI Taxonomy" id="97028"/>
    <lineage>
        <taxon>Eukaryota</taxon>
        <taxon>Viridiplantae</taxon>
        <taxon>Streptophyta</taxon>
        <taxon>Embryophyta</taxon>
        <taxon>Tracheophyta</taxon>
        <taxon>Spermatophyta</taxon>
        <taxon>Magnoliopsida</taxon>
        <taxon>eudicotyledons</taxon>
        <taxon>Gunneridae</taxon>
        <taxon>Pentapetalae</taxon>
        <taxon>rosids</taxon>
        <taxon>fabids</taxon>
        <taxon>Fabales</taxon>
        <taxon>Fabaceae</taxon>
        <taxon>Papilionoideae</taxon>
        <taxon>50 kb inversion clade</taxon>
        <taxon>NPAAA clade</taxon>
        <taxon>Hologalegina</taxon>
        <taxon>IRL clade</taxon>
        <taxon>Trifolieae</taxon>
        <taxon>Trifolium</taxon>
    </lineage>
</organism>
<protein>
    <submittedName>
        <fullName evidence="1">Uncharacterized protein</fullName>
    </submittedName>
</protein>
<dbReference type="AlphaFoldDB" id="A0A392SXS0"/>
<evidence type="ECO:0000313" key="1">
    <source>
        <dbReference type="EMBL" id="MCI53479.1"/>
    </source>
</evidence>
<dbReference type="Proteomes" id="UP000265520">
    <property type="component" value="Unassembled WGS sequence"/>
</dbReference>